<reference evidence="11 12" key="1">
    <citation type="submission" date="2018-08" db="EMBL/GenBank/DDBJ databases">
        <title>A genome reference for cultivated species of the human gut microbiota.</title>
        <authorList>
            <person name="Zou Y."/>
            <person name="Xue W."/>
            <person name="Luo G."/>
        </authorList>
    </citation>
    <scope>NUCLEOTIDE SEQUENCE [LARGE SCALE GENOMIC DNA]</scope>
    <source>
        <strain evidence="10 11">AM16-49B</strain>
        <strain evidence="9 12">AM31-16AC</strain>
    </source>
</reference>
<dbReference type="InterPro" id="IPR012944">
    <property type="entry name" value="SusD_RagB_dom"/>
</dbReference>
<evidence type="ECO:0000259" key="8">
    <source>
        <dbReference type="Pfam" id="PF14322"/>
    </source>
</evidence>
<comment type="similarity">
    <text evidence="2">Belongs to the SusD family.</text>
</comment>
<dbReference type="InterPro" id="IPR011990">
    <property type="entry name" value="TPR-like_helical_dom_sf"/>
</dbReference>
<gene>
    <name evidence="10" type="ORF">DW190_06600</name>
    <name evidence="9" type="ORF">DW794_13940</name>
</gene>
<evidence type="ECO:0000313" key="10">
    <source>
        <dbReference type="EMBL" id="RHH92915.1"/>
    </source>
</evidence>
<keyword evidence="4" id="KW-0472">Membrane</keyword>
<evidence type="ECO:0000256" key="1">
    <source>
        <dbReference type="ARBA" id="ARBA00004442"/>
    </source>
</evidence>
<evidence type="ECO:0000256" key="4">
    <source>
        <dbReference type="ARBA" id="ARBA00023136"/>
    </source>
</evidence>
<dbReference type="EMBL" id="QRKD01000003">
    <property type="protein sequence ID" value="RHH92915.1"/>
    <property type="molecule type" value="Genomic_DNA"/>
</dbReference>
<dbReference type="InterPro" id="IPR033985">
    <property type="entry name" value="SusD-like_N"/>
</dbReference>
<comment type="caution">
    <text evidence="9">The sequence shown here is derived from an EMBL/GenBank/DDBJ whole genome shotgun (WGS) entry which is preliminary data.</text>
</comment>
<feature type="domain" description="SusD-like N-terminal" evidence="8">
    <location>
        <begin position="22"/>
        <end position="229"/>
    </location>
</feature>
<dbReference type="GO" id="GO:0009279">
    <property type="term" value="C:cell outer membrane"/>
    <property type="evidence" value="ECO:0007669"/>
    <property type="project" value="UniProtKB-SubCell"/>
</dbReference>
<feature type="domain" description="RagB/SusD" evidence="7">
    <location>
        <begin position="291"/>
        <end position="559"/>
    </location>
</feature>
<dbReference type="Proteomes" id="UP000284689">
    <property type="component" value="Unassembled WGS sequence"/>
</dbReference>
<dbReference type="Pfam" id="PF07980">
    <property type="entry name" value="SusD_RagB"/>
    <property type="match status" value="1"/>
</dbReference>
<feature type="signal peptide" evidence="6">
    <location>
        <begin position="1"/>
        <end position="18"/>
    </location>
</feature>
<evidence type="ECO:0000256" key="3">
    <source>
        <dbReference type="ARBA" id="ARBA00022729"/>
    </source>
</evidence>
<protein>
    <submittedName>
        <fullName evidence="9">RagB/SusD family nutrient uptake outer membrane protein</fullName>
    </submittedName>
</protein>
<accession>A0A414FHJ9</accession>
<dbReference type="Pfam" id="PF14322">
    <property type="entry name" value="SusD-like_3"/>
    <property type="match status" value="1"/>
</dbReference>
<keyword evidence="3 6" id="KW-0732">Signal</keyword>
<evidence type="ECO:0000313" key="9">
    <source>
        <dbReference type="EMBL" id="RHD46547.1"/>
    </source>
</evidence>
<dbReference type="Proteomes" id="UP000283512">
    <property type="component" value="Unassembled WGS sequence"/>
</dbReference>
<dbReference type="SUPFAM" id="SSF48452">
    <property type="entry name" value="TPR-like"/>
    <property type="match status" value="1"/>
</dbReference>
<evidence type="ECO:0000313" key="12">
    <source>
        <dbReference type="Proteomes" id="UP000284689"/>
    </source>
</evidence>
<evidence type="ECO:0000256" key="6">
    <source>
        <dbReference type="SAM" id="SignalP"/>
    </source>
</evidence>
<evidence type="ECO:0000256" key="5">
    <source>
        <dbReference type="ARBA" id="ARBA00023237"/>
    </source>
</evidence>
<sequence>MKLINKYLTLLLSLSLFTACDFMDCDESDNYSLEQIEESYARVKQFVTNVYSYLPSNFCNLDGAMQDAATDDAIHVYESSDIQRFVNGTWSANYTVDDKYAHYYNGIHDANFFLENLTNLKFEDWQYGDDYENWMKEYANFEYEVRFLRAFFYFELVKRYQNVPLIEKVLTLQEANNVEQASSDVIFKFIISECTEAAKVLPATYAGYKEKETGRITKGAALALKARAALYAASRLFNPNGDKDKWIAAAEAAYEIIGDQTALGYGLDKSFSNLFGPENNKSKEVILARPTGSNNSFEAANFPMGVKGGKTSTCPTENLASAFEMKTGVPFDWNDENMRKNPYEKRDPRFYMTIVHNNMKWPADKNVEIWEGGVNGLPLPNATSTGYYLCKYVNKSISFEPGAPTANAHHNWVLFRYAEVLLNYAEAMVNAYGENGLEYTTEKCGMTALQAVNRVRNREGVKMPALPATLSPDEFLKRLKNERRVELAFEGHRFWDVRRWKELDETENIYGVKVTKVGAEMNYEKSRINTNVVEDKMYFYPIANTELFKNKKLVQNPGWE</sequence>
<proteinExistence type="inferred from homology"/>
<keyword evidence="5" id="KW-0998">Cell outer membrane</keyword>
<comment type="subcellular location">
    <subcellularLocation>
        <location evidence="1">Cell outer membrane</location>
    </subcellularLocation>
</comment>
<evidence type="ECO:0000259" key="7">
    <source>
        <dbReference type="Pfam" id="PF07980"/>
    </source>
</evidence>
<evidence type="ECO:0000256" key="2">
    <source>
        <dbReference type="ARBA" id="ARBA00006275"/>
    </source>
</evidence>
<name>A0A414FHJ9_9BACE</name>
<feature type="chain" id="PRO_5036105018" evidence="6">
    <location>
        <begin position="19"/>
        <end position="560"/>
    </location>
</feature>
<dbReference type="PROSITE" id="PS51257">
    <property type="entry name" value="PROKAR_LIPOPROTEIN"/>
    <property type="match status" value="1"/>
</dbReference>
<dbReference type="EMBL" id="QSJD01000022">
    <property type="protein sequence ID" value="RHD46547.1"/>
    <property type="molecule type" value="Genomic_DNA"/>
</dbReference>
<dbReference type="AlphaFoldDB" id="A0A414FHJ9"/>
<dbReference type="Gene3D" id="1.25.40.390">
    <property type="match status" value="1"/>
</dbReference>
<dbReference type="RefSeq" id="WP_122264805.1">
    <property type="nucleotide sequence ID" value="NZ_CAXSLD010000006.1"/>
</dbReference>
<evidence type="ECO:0000313" key="11">
    <source>
        <dbReference type="Proteomes" id="UP000283512"/>
    </source>
</evidence>
<organism evidence="9 12">
    <name type="scientific">Bacteroides caccae</name>
    <dbReference type="NCBI Taxonomy" id="47678"/>
    <lineage>
        <taxon>Bacteria</taxon>
        <taxon>Pseudomonadati</taxon>
        <taxon>Bacteroidota</taxon>
        <taxon>Bacteroidia</taxon>
        <taxon>Bacteroidales</taxon>
        <taxon>Bacteroidaceae</taxon>
        <taxon>Bacteroides</taxon>
    </lineage>
</organism>